<evidence type="ECO:0000313" key="3">
    <source>
        <dbReference type="Proteomes" id="UP001258017"/>
    </source>
</evidence>
<proteinExistence type="predicted"/>
<evidence type="ECO:0000256" key="1">
    <source>
        <dbReference type="SAM" id="Coils"/>
    </source>
</evidence>
<evidence type="ECO:0000313" key="2">
    <source>
        <dbReference type="EMBL" id="KAK2579829.1"/>
    </source>
</evidence>
<protein>
    <submittedName>
        <fullName evidence="2">Uncharacterized protein</fullName>
    </submittedName>
</protein>
<accession>A0AAD9VMF3</accession>
<dbReference type="EMBL" id="JAIFRP010000073">
    <property type="protein sequence ID" value="KAK2579829.1"/>
    <property type="molecule type" value="Genomic_DNA"/>
</dbReference>
<dbReference type="Proteomes" id="UP001258017">
    <property type="component" value="Unassembled WGS sequence"/>
</dbReference>
<dbReference type="AlphaFoldDB" id="A0AAD9VMF3"/>
<dbReference type="InterPro" id="IPR029159">
    <property type="entry name" value="CA109-like"/>
</dbReference>
<gene>
    <name evidence="2" type="ORF">KPH14_007514</name>
</gene>
<sequence length="200" mass="23360">MVSTNLKLPQCSVVSDGVEKLDEKWLELSKTAERPLRALKNQCEQLSHVSSKEVDNENICRIDNAREKLIVKIFLAMENEIQLLLDVIISLNDAKQDLKNRLKNLEKSRSNVSLQDEDLQDLVNGTPYRPKLNLLLEWAIDGFQFYDELYFCINESTKAFDHRKEESIDNIARSFVEDRNKRMKLNRILAFTQFLITERV</sequence>
<name>A0AAD9VMF3_9HYME</name>
<comment type="caution">
    <text evidence="2">The sequence shown here is derived from an EMBL/GenBank/DDBJ whole genome shotgun (WGS) entry which is preliminary data.</text>
</comment>
<keyword evidence="3" id="KW-1185">Reference proteome</keyword>
<dbReference type="Pfam" id="PF15011">
    <property type="entry name" value="CA109-like"/>
    <property type="match status" value="1"/>
</dbReference>
<feature type="coiled-coil region" evidence="1">
    <location>
        <begin position="88"/>
        <end position="115"/>
    </location>
</feature>
<reference evidence="2" key="1">
    <citation type="submission" date="2021-08" db="EMBL/GenBank/DDBJ databases">
        <authorList>
            <person name="Misof B."/>
            <person name="Oliver O."/>
            <person name="Podsiadlowski L."/>
            <person name="Donath A."/>
            <person name="Peters R."/>
            <person name="Mayer C."/>
            <person name="Rust J."/>
            <person name="Gunkel S."/>
            <person name="Lesny P."/>
            <person name="Martin S."/>
            <person name="Oeyen J.P."/>
            <person name="Petersen M."/>
            <person name="Panagiotis P."/>
            <person name="Wilbrandt J."/>
            <person name="Tanja T."/>
        </authorList>
    </citation>
    <scope>NUCLEOTIDE SEQUENCE</scope>
    <source>
        <strain evidence="2">GBR_01_08_01A</strain>
        <tissue evidence="2">Thorax + abdomen</tissue>
    </source>
</reference>
<organism evidence="2 3">
    <name type="scientific">Odynerus spinipes</name>
    <dbReference type="NCBI Taxonomy" id="1348599"/>
    <lineage>
        <taxon>Eukaryota</taxon>
        <taxon>Metazoa</taxon>
        <taxon>Ecdysozoa</taxon>
        <taxon>Arthropoda</taxon>
        <taxon>Hexapoda</taxon>
        <taxon>Insecta</taxon>
        <taxon>Pterygota</taxon>
        <taxon>Neoptera</taxon>
        <taxon>Endopterygota</taxon>
        <taxon>Hymenoptera</taxon>
        <taxon>Apocrita</taxon>
        <taxon>Aculeata</taxon>
        <taxon>Vespoidea</taxon>
        <taxon>Vespidae</taxon>
        <taxon>Eumeninae</taxon>
        <taxon>Odynerus</taxon>
    </lineage>
</organism>
<reference evidence="2" key="2">
    <citation type="journal article" date="2023" name="Commun. Biol.">
        <title>Intrasexual cuticular hydrocarbon dimorphism in a wasp sheds light on hydrocarbon biosynthesis genes in Hymenoptera.</title>
        <authorList>
            <person name="Moris V.C."/>
            <person name="Podsiadlowski L."/>
            <person name="Martin S."/>
            <person name="Oeyen J.P."/>
            <person name="Donath A."/>
            <person name="Petersen M."/>
            <person name="Wilbrandt J."/>
            <person name="Misof B."/>
            <person name="Liedtke D."/>
            <person name="Thamm M."/>
            <person name="Scheiner R."/>
            <person name="Schmitt T."/>
            <person name="Niehuis O."/>
        </authorList>
    </citation>
    <scope>NUCLEOTIDE SEQUENCE</scope>
    <source>
        <strain evidence="2">GBR_01_08_01A</strain>
    </source>
</reference>
<keyword evidence="1" id="KW-0175">Coiled coil</keyword>